<dbReference type="PANTHER" id="PTHR43313">
    <property type="entry name" value="SHORT-CHAIN DEHYDROGENASE/REDUCTASE FAMILY 9C"/>
    <property type="match status" value="1"/>
</dbReference>
<sequence>RVQINGGVLLPNGGGFCSEKCLLRHFSSIGFWGLVNNAGISAFGETGWLSMEKYEKNADVNLLGSIRTILAFLSLLRKYKGNANPPIIAYFSLGNDIYSMTKAAIEKFCDALRLEMKKFGVWVSDPGNYARSTKIQPPDSAEEIWIELRDEEKADYNREYVQEQANFFNSILGEGSTNGNEFVDAMVDALMYPAPKAHYMVAKLEERALVFVCALLPTVVMDSLFFLCSEQQSWYCLVTQARWFFKL</sequence>
<organism evidence="2 3">
    <name type="scientific">Athene cunicularia</name>
    <name type="common">Burrowing owl</name>
    <name type="synonym">Speotyto cunicularia</name>
    <dbReference type="NCBI Taxonomy" id="194338"/>
    <lineage>
        <taxon>Eukaryota</taxon>
        <taxon>Metazoa</taxon>
        <taxon>Chordata</taxon>
        <taxon>Craniata</taxon>
        <taxon>Vertebrata</taxon>
        <taxon>Euteleostomi</taxon>
        <taxon>Archelosauria</taxon>
        <taxon>Archosauria</taxon>
        <taxon>Dinosauria</taxon>
        <taxon>Saurischia</taxon>
        <taxon>Theropoda</taxon>
        <taxon>Coelurosauria</taxon>
        <taxon>Aves</taxon>
        <taxon>Neognathae</taxon>
        <taxon>Neoaves</taxon>
        <taxon>Telluraves</taxon>
        <taxon>Strigiformes</taxon>
        <taxon>Strigidae</taxon>
        <taxon>Athene</taxon>
    </lineage>
</organism>
<name>A0A663N409_ATHCN</name>
<dbReference type="Gene3D" id="3.40.50.720">
    <property type="entry name" value="NAD(P)-binding Rossmann-like Domain"/>
    <property type="match status" value="1"/>
</dbReference>
<dbReference type="PANTHER" id="PTHR43313:SF43">
    <property type="entry name" value="D-BETA-HYDROXYBUTYRATE DEHYDROGENASE, MITOCHONDRIAL"/>
    <property type="match status" value="1"/>
</dbReference>
<comment type="similarity">
    <text evidence="1">Belongs to the short-chain dehydrogenases/reductases (SDR) family.</text>
</comment>
<accession>A0A663N409</accession>
<proteinExistence type="inferred from homology"/>
<dbReference type="Ensembl" id="ENSACUT00000019671.1">
    <property type="protein sequence ID" value="ENSACUP00000018452.1"/>
    <property type="gene ID" value="ENSACUG00000012358.1"/>
</dbReference>
<reference evidence="2" key="1">
    <citation type="submission" date="2025-08" db="UniProtKB">
        <authorList>
            <consortium name="Ensembl"/>
        </authorList>
    </citation>
    <scope>IDENTIFICATION</scope>
</reference>
<keyword evidence="3" id="KW-1185">Reference proteome</keyword>
<dbReference type="AlphaFoldDB" id="A0A663N409"/>
<evidence type="ECO:0000313" key="2">
    <source>
        <dbReference type="Ensembl" id="ENSACUP00000018452.1"/>
    </source>
</evidence>
<dbReference type="InterPro" id="IPR036291">
    <property type="entry name" value="NAD(P)-bd_dom_sf"/>
</dbReference>
<dbReference type="SUPFAM" id="SSF51735">
    <property type="entry name" value="NAD(P)-binding Rossmann-fold domains"/>
    <property type="match status" value="1"/>
</dbReference>
<dbReference type="Pfam" id="PF00106">
    <property type="entry name" value="adh_short"/>
    <property type="match status" value="1"/>
</dbReference>
<evidence type="ECO:0000256" key="1">
    <source>
        <dbReference type="ARBA" id="ARBA00006484"/>
    </source>
</evidence>
<reference evidence="2" key="2">
    <citation type="submission" date="2025-09" db="UniProtKB">
        <authorList>
            <consortium name="Ensembl"/>
        </authorList>
    </citation>
    <scope>IDENTIFICATION</scope>
</reference>
<dbReference type="Proteomes" id="UP000472269">
    <property type="component" value="Unplaced"/>
</dbReference>
<dbReference type="InterPro" id="IPR002347">
    <property type="entry name" value="SDR_fam"/>
</dbReference>
<protein>
    <submittedName>
        <fullName evidence="2">Uncharacterized protein</fullName>
    </submittedName>
</protein>
<dbReference type="OMA" id="ARYMVAR"/>
<evidence type="ECO:0000313" key="3">
    <source>
        <dbReference type="Proteomes" id="UP000472269"/>
    </source>
</evidence>